<evidence type="ECO:0000313" key="5">
    <source>
        <dbReference type="EMBL" id="BBM84463.1"/>
    </source>
</evidence>
<accession>A0A5S9IM65</accession>
<dbReference type="PANTHER" id="PTHR30349">
    <property type="entry name" value="PHAGE INTEGRASE-RELATED"/>
    <property type="match status" value="1"/>
</dbReference>
<reference evidence="5 6" key="1">
    <citation type="submission" date="2019-08" db="EMBL/GenBank/DDBJ databases">
        <title>Complete genome sequence of Candidatus Uab amorphum.</title>
        <authorList>
            <person name="Shiratori T."/>
            <person name="Suzuki S."/>
            <person name="Kakizawa Y."/>
            <person name="Ishida K."/>
        </authorList>
    </citation>
    <scope>NUCLEOTIDE SEQUENCE [LARGE SCALE GENOMIC DNA]</scope>
    <source>
        <strain evidence="5 6">SRT547</strain>
    </source>
</reference>
<evidence type="ECO:0000259" key="4">
    <source>
        <dbReference type="PROSITE" id="PS51898"/>
    </source>
</evidence>
<evidence type="ECO:0000256" key="1">
    <source>
        <dbReference type="ARBA" id="ARBA00008857"/>
    </source>
</evidence>
<dbReference type="InterPro" id="IPR013762">
    <property type="entry name" value="Integrase-like_cat_sf"/>
</dbReference>
<dbReference type="CDD" id="cd00397">
    <property type="entry name" value="DNA_BRE_C"/>
    <property type="match status" value="1"/>
</dbReference>
<keyword evidence="2" id="KW-0238">DNA-binding</keyword>
<proteinExistence type="inferred from homology"/>
<evidence type="ECO:0000256" key="2">
    <source>
        <dbReference type="ARBA" id="ARBA00023125"/>
    </source>
</evidence>
<dbReference type="GO" id="GO:0003677">
    <property type="term" value="F:DNA binding"/>
    <property type="evidence" value="ECO:0007669"/>
    <property type="project" value="UniProtKB-KW"/>
</dbReference>
<dbReference type="Proteomes" id="UP000326354">
    <property type="component" value="Chromosome"/>
</dbReference>
<dbReference type="SUPFAM" id="SSF56349">
    <property type="entry name" value="DNA breaking-rejoining enzymes"/>
    <property type="match status" value="1"/>
</dbReference>
<protein>
    <submittedName>
        <fullName evidence="5">Tyrosine recombinase XerC</fullName>
    </submittedName>
</protein>
<evidence type="ECO:0000313" key="6">
    <source>
        <dbReference type="Proteomes" id="UP000326354"/>
    </source>
</evidence>
<dbReference type="Gene3D" id="1.10.443.10">
    <property type="entry name" value="Intergrase catalytic core"/>
    <property type="match status" value="1"/>
</dbReference>
<feature type="domain" description="Tyr recombinase" evidence="4">
    <location>
        <begin position="171"/>
        <end position="351"/>
    </location>
</feature>
<dbReference type="OrthoDB" id="9801717at2"/>
<dbReference type="Gene3D" id="1.10.150.130">
    <property type="match status" value="1"/>
</dbReference>
<dbReference type="InterPro" id="IPR010998">
    <property type="entry name" value="Integrase_recombinase_N"/>
</dbReference>
<gene>
    <name evidence="5" type="ORF">UABAM_02824</name>
</gene>
<dbReference type="PANTHER" id="PTHR30349:SF64">
    <property type="entry name" value="PROPHAGE INTEGRASE INTD-RELATED"/>
    <property type="match status" value="1"/>
</dbReference>
<dbReference type="InterPro" id="IPR011010">
    <property type="entry name" value="DNA_brk_join_enz"/>
</dbReference>
<dbReference type="GO" id="GO:0006310">
    <property type="term" value="P:DNA recombination"/>
    <property type="evidence" value="ECO:0007669"/>
    <property type="project" value="UniProtKB-KW"/>
</dbReference>
<dbReference type="RefSeq" id="WP_151968618.1">
    <property type="nucleotide sequence ID" value="NZ_AP019860.1"/>
</dbReference>
<dbReference type="AlphaFoldDB" id="A0A5S9IM65"/>
<sequence length="353" mass="41443">MVHYRKDRKCWVACWQDSKENRRKKSGFDSKKNAEIYEARQKILTENNLARGVDYDIDITVEEIVARYLEKAKYSMKTRSFEVEKQCIEKVLEYFSEESLTLCRYLKSSHLQGFIMWRKETITPRGSPPSDITINKNIASIKRVFKYGKDYNLIPNNPFKSFKAIRVDKEDAPRILTKEDVKIIEELAIDSVVKNELFFLVRTGMRASEMINLEVGDCDIEKKKIIVRSYKAKSRRTRFVPMTKSILELMKTLVVRANDEKRKLVFVNSKGRKHNLRNVLRRFQTILRKAEGKGVNIDGVSIHTLRKTYISHMIMSGEDPAKVMKIVGHESWSTMKKYLYLTENYLNDIPEIF</sequence>
<dbReference type="EMBL" id="AP019860">
    <property type="protein sequence ID" value="BBM84463.1"/>
    <property type="molecule type" value="Genomic_DNA"/>
</dbReference>
<dbReference type="GO" id="GO:0015074">
    <property type="term" value="P:DNA integration"/>
    <property type="evidence" value="ECO:0007669"/>
    <property type="project" value="InterPro"/>
</dbReference>
<dbReference type="InterPro" id="IPR050090">
    <property type="entry name" value="Tyrosine_recombinase_XerCD"/>
</dbReference>
<dbReference type="PROSITE" id="PS51898">
    <property type="entry name" value="TYR_RECOMBINASE"/>
    <property type="match status" value="1"/>
</dbReference>
<evidence type="ECO:0000256" key="3">
    <source>
        <dbReference type="ARBA" id="ARBA00023172"/>
    </source>
</evidence>
<dbReference type="InterPro" id="IPR002104">
    <property type="entry name" value="Integrase_catalytic"/>
</dbReference>
<keyword evidence="3" id="KW-0233">DNA recombination</keyword>
<dbReference type="KEGG" id="uam:UABAM_02824"/>
<comment type="similarity">
    <text evidence="1">Belongs to the 'phage' integrase family.</text>
</comment>
<keyword evidence="6" id="KW-1185">Reference proteome</keyword>
<organism evidence="5 6">
    <name type="scientific">Uabimicrobium amorphum</name>
    <dbReference type="NCBI Taxonomy" id="2596890"/>
    <lineage>
        <taxon>Bacteria</taxon>
        <taxon>Pseudomonadati</taxon>
        <taxon>Planctomycetota</taxon>
        <taxon>Candidatus Uabimicrobiia</taxon>
        <taxon>Candidatus Uabimicrobiales</taxon>
        <taxon>Candidatus Uabimicrobiaceae</taxon>
        <taxon>Candidatus Uabimicrobium</taxon>
    </lineage>
</organism>
<name>A0A5S9IM65_UABAM</name>
<dbReference type="Pfam" id="PF00589">
    <property type="entry name" value="Phage_integrase"/>
    <property type="match status" value="1"/>
</dbReference>